<dbReference type="Pfam" id="PF04427">
    <property type="entry name" value="Brix"/>
    <property type="match status" value="1"/>
</dbReference>
<sequence length="533" mass="59499">MAKKKKGRATKSAKAKSAVESEEISRAPHTFVIKRGAVGKDVNHLMIDMRKVMEPYTASQLKVGKQNVLKDFVAVAGPLHVSHMISFSKSDAAPHMRIMRLPRGPTLTLRVQQYSLMRDVVSSLKKPQNHPKQFDHPPLLVLNNFQDRMEHRLVTTMLQSMYPSLNVTKLKLKQVYRCVLFNYNVETDRVEFRHYNIKAKPHGLSRPMQKLMKSQVPNMSGLQSIDELFTQAGNASESEMEDDPDNKVSLPQPISSRGNMANQLSSIRLTELGPRLTLELIKIEDGICDGEVLYHSTIHKTEEEIKDLRRARLLRQTRKNDLRMEQERNVERKQQSFQAHREDCWQGTKRKFGSADGPREEPDSEDDGYVEKDRVSDDDDEAWYEEEVGERPEPGILSRGGFGFRRGGMMMRGRGRGRFSGRRGGGGGRGGYGGRDRDDSGGDRPAWKDGGDRGGFRGARGGSRDRGGSSRGFRGGRGGDRGPSRGSFRGGGSSRGFRGRGDGGSRGGSGGDRRGGGRGMHRAISFRKKVSSR</sequence>
<dbReference type="PANTHER" id="PTHR12661:SF5">
    <property type="entry name" value="SUPPRESSOR OF SWI4 1 HOMOLOG"/>
    <property type="match status" value="1"/>
</dbReference>
<evidence type="ECO:0000259" key="2">
    <source>
        <dbReference type="PROSITE" id="PS50833"/>
    </source>
</evidence>
<feature type="compositionally biased region" description="Gly residues" evidence="1">
    <location>
        <begin position="422"/>
        <end position="433"/>
    </location>
</feature>
<dbReference type="PANTHER" id="PTHR12661">
    <property type="entry name" value="PETER PAN-RELATED"/>
    <property type="match status" value="1"/>
</dbReference>
<dbReference type="GO" id="GO:0019843">
    <property type="term" value="F:rRNA binding"/>
    <property type="evidence" value="ECO:0007669"/>
    <property type="project" value="InterPro"/>
</dbReference>
<accession>A0A1W0WY04</accession>
<dbReference type="InterPro" id="IPR007109">
    <property type="entry name" value="Brix"/>
</dbReference>
<evidence type="ECO:0000313" key="3">
    <source>
        <dbReference type="EMBL" id="OQV20076.1"/>
    </source>
</evidence>
<proteinExistence type="predicted"/>
<evidence type="ECO:0000313" key="4">
    <source>
        <dbReference type="Proteomes" id="UP000192578"/>
    </source>
</evidence>
<name>A0A1W0WY04_HYPEX</name>
<evidence type="ECO:0000256" key="1">
    <source>
        <dbReference type="SAM" id="MobiDB-lite"/>
    </source>
</evidence>
<dbReference type="GO" id="GO:0000027">
    <property type="term" value="P:ribosomal large subunit assembly"/>
    <property type="evidence" value="ECO:0007669"/>
    <property type="project" value="TreeGrafter"/>
</dbReference>
<feature type="compositionally biased region" description="Basic and acidic residues" evidence="1">
    <location>
        <begin position="324"/>
        <end position="344"/>
    </location>
</feature>
<keyword evidence="4" id="KW-1185">Reference proteome</keyword>
<feature type="compositionally biased region" description="Basic and acidic residues" evidence="1">
    <location>
        <begin position="434"/>
        <end position="455"/>
    </location>
</feature>
<dbReference type="AlphaFoldDB" id="A0A1W0WY04"/>
<protein>
    <submittedName>
        <fullName evidence="3">Suppressor of SWI4 1-like protein</fullName>
    </submittedName>
</protein>
<feature type="compositionally biased region" description="Basic residues" evidence="1">
    <location>
        <begin position="519"/>
        <end position="533"/>
    </location>
</feature>
<dbReference type="SMART" id="SM00879">
    <property type="entry name" value="Brix"/>
    <property type="match status" value="1"/>
</dbReference>
<feature type="compositionally biased region" description="Basic residues" evidence="1">
    <location>
        <begin position="1"/>
        <end position="14"/>
    </location>
</feature>
<feature type="domain" description="Brix" evidence="2">
    <location>
        <begin position="28"/>
        <end position="289"/>
    </location>
</feature>
<feature type="region of interest" description="Disordered" evidence="1">
    <location>
        <begin position="1"/>
        <end position="21"/>
    </location>
</feature>
<gene>
    <name evidence="3" type="ORF">BV898_05869</name>
</gene>
<comment type="caution">
    <text evidence="3">The sequence shown here is derived from an EMBL/GenBank/DDBJ whole genome shotgun (WGS) entry which is preliminary data.</text>
</comment>
<feature type="region of interest" description="Disordered" evidence="1">
    <location>
        <begin position="324"/>
        <end position="533"/>
    </location>
</feature>
<dbReference type="Proteomes" id="UP000192578">
    <property type="component" value="Unassembled WGS sequence"/>
</dbReference>
<feature type="compositionally biased region" description="Acidic residues" evidence="1">
    <location>
        <begin position="376"/>
        <end position="388"/>
    </location>
</feature>
<dbReference type="GO" id="GO:0006364">
    <property type="term" value="P:rRNA processing"/>
    <property type="evidence" value="ECO:0007669"/>
    <property type="project" value="InterPro"/>
</dbReference>
<reference evidence="4" key="1">
    <citation type="submission" date="2017-01" db="EMBL/GenBank/DDBJ databases">
        <title>Comparative genomics of anhydrobiosis in the tardigrade Hypsibius dujardini.</title>
        <authorList>
            <person name="Yoshida Y."/>
            <person name="Koutsovoulos G."/>
            <person name="Laetsch D."/>
            <person name="Stevens L."/>
            <person name="Kumar S."/>
            <person name="Horikawa D."/>
            <person name="Ishino K."/>
            <person name="Komine S."/>
            <person name="Tomita M."/>
            <person name="Blaxter M."/>
            <person name="Arakawa K."/>
        </authorList>
    </citation>
    <scope>NUCLEOTIDE SEQUENCE [LARGE SCALE GENOMIC DNA]</scope>
    <source>
        <strain evidence="4">Z151</strain>
    </source>
</reference>
<dbReference type="InterPro" id="IPR045112">
    <property type="entry name" value="PPAN-like"/>
</dbReference>
<organism evidence="3 4">
    <name type="scientific">Hypsibius exemplaris</name>
    <name type="common">Freshwater tardigrade</name>
    <dbReference type="NCBI Taxonomy" id="2072580"/>
    <lineage>
        <taxon>Eukaryota</taxon>
        <taxon>Metazoa</taxon>
        <taxon>Ecdysozoa</taxon>
        <taxon>Tardigrada</taxon>
        <taxon>Eutardigrada</taxon>
        <taxon>Parachela</taxon>
        <taxon>Hypsibioidea</taxon>
        <taxon>Hypsibiidae</taxon>
        <taxon>Hypsibius</taxon>
    </lineage>
</organism>
<dbReference type="PROSITE" id="PS50833">
    <property type="entry name" value="BRIX"/>
    <property type="match status" value="1"/>
</dbReference>
<feature type="region of interest" description="Disordered" evidence="1">
    <location>
        <begin position="234"/>
        <end position="257"/>
    </location>
</feature>
<dbReference type="EMBL" id="MTYJ01000033">
    <property type="protein sequence ID" value="OQV20076.1"/>
    <property type="molecule type" value="Genomic_DNA"/>
</dbReference>
<dbReference type="GO" id="GO:0030687">
    <property type="term" value="C:preribosome, large subunit precursor"/>
    <property type="evidence" value="ECO:0007669"/>
    <property type="project" value="TreeGrafter"/>
</dbReference>
<dbReference type="OrthoDB" id="10261452at2759"/>